<dbReference type="EMBL" id="MU853966">
    <property type="protein sequence ID" value="KAK3934706.1"/>
    <property type="molecule type" value="Genomic_DNA"/>
</dbReference>
<feature type="region of interest" description="Disordered" evidence="1">
    <location>
        <begin position="419"/>
        <end position="444"/>
    </location>
</feature>
<feature type="transmembrane region" description="Helical" evidence="2">
    <location>
        <begin position="662"/>
        <end position="689"/>
    </location>
</feature>
<protein>
    <submittedName>
        <fullName evidence="3">Uncharacterized protein</fullName>
    </submittedName>
</protein>
<feature type="transmembrane region" description="Helical" evidence="2">
    <location>
        <begin position="564"/>
        <end position="585"/>
    </location>
</feature>
<reference evidence="4" key="1">
    <citation type="journal article" date="2023" name="Mol. Phylogenet. Evol.">
        <title>Genome-scale phylogeny and comparative genomics of the fungal order Sordariales.</title>
        <authorList>
            <person name="Hensen N."/>
            <person name="Bonometti L."/>
            <person name="Westerberg I."/>
            <person name="Brannstrom I.O."/>
            <person name="Guillou S."/>
            <person name="Cros-Aarteil S."/>
            <person name="Calhoun S."/>
            <person name="Haridas S."/>
            <person name="Kuo A."/>
            <person name="Mondo S."/>
            <person name="Pangilinan J."/>
            <person name="Riley R."/>
            <person name="LaButti K."/>
            <person name="Andreopoulos B."/>
            <person name="Lipzen A."/>
            <person name="Chen C."/>
            <person name="Yan M."/>
            <person name="Daum C."/>
            <person name="Ng V."/>
            <person name="Clum A."/>
            <person name="Steindorff A."/>
            <person name="Ohm R.A."/>
            <person name="Martin F."/>
            <person name="Silar P."/>
            <person name="Natvig D.O."/>
            <person name="Lalanne C."/>
            <person name="Gautier V."/>
            <person name="Ament-Velasquez S.L."/>
            <person name="Kruys A."/>
            <person name="Hutchinson M.I."/>
            <person name="Powell A.J."/>
            <person name="Barry K."/>
            <person name="Miller A.N."/>
            <person name="Grigoriev I.V."/>
            <person name="Debuchy R."/>
            <person name="Gladieux P."/>
            <person name="Hiltunen Thoren M."/>
            <person name="Johannesson H."/>
        </authorList>
    </citation>
    <scope>NUCLEOTIDE SEQUENCE [LARGE SCALE GENOMIC DNA]</scope>
    <source>
        <strain evidence="4">CBS 340.73</strain>
    </source>
</reference>
<dbReference type="AlphaFoldDB" id="A0AAN6MXI8"/>
<organism evidence="3 4">
    <name type="scientific">Diplogelasinospora grovesii</name>
    <dbReference type="NCBI Taxonomy" id="303347"/>
    <lineage>
        <taxon>Eukaryota</taxon>
        <taxon>Fungi</taxon>
        <taxon>Dikarya</taxon>
        <taxon>Ascomycota</taxon>
        <taxon>Pezizomycotina</taxon>
        <taxon>Sordariomycetes</taxon>
        <taxon>Sordariomycetidae</taxon>
        <taxon>Sordariales</taxon>
        <taxon>Diplogelasinosporaceae</taxon>
        <taxon>Diplogelasinospora</taxon>
    </lineage>
</organism>
<accession>A0AAN6MXI8</accession>
<dbReference type="Proteomes" id="UP001303473">
    <property type="component" value="Unassembled WGS sequence"/>
</dbReference>
<feature type="transmembrane region" description="Helical" evidence="2">
    <location>
        <begin position="618"/>
        <end position="641"/>
    </location>
</feature>
<keyword evidence="2" id="KW-0812">Transmembrane</keyword>
<comment type="caution">
    <text evidence="3">The sequence shown here is derived from an EMBL/GenBank/DDBJ whole genome shotgun (WGS) entry which is preliminary data.</text>
</comment>
<feature type="transmembrane region" description="Helical" evidence="2">
    <location>
        <begin position="782"/>
        <end position="806"/>
    </location>
</feature>
<sequence length="893" mass="97893">MASLNHARFLSELDRLVKSHPSEADLFLARSALMWLSVAQRPLRAHELWIALQVEESKDVEHIERLLTEPSYADEQKAVSSLQNLLGGLMSLTVDPIYPSRVCVTLCDPELLTFLNYLGELNVPETMLSLAFSTAQAHIVAASVCMVVCSVTPLHLSHVHDQNTASGLVLYAWAHWSTHFSLSGFSLANGNAAGLADSMIYSVSTDILVLLLSLNDFVTGPITFSAMEDRTRCTAMIKRTQEALARPIALLSAVIQYEGYSRTLQGARQIFEASKYSNAPNATKTNNNSTDTGSAIVPAGPATSKVQILRIDRLLGNTQSLFGEAERLLVQSFAETARSLRVLCVSLADSPLYDELLKEFGDDWSPLDILVNAGDWMEAVASYPYWQDLPASASLDPLAITDTADPNYHNAQLILSRLRKDGSSPRRSPPSPSTPGQSKTPPGISKGRWFAASAIHKISSLRARHESTFTVNKLRLLNQRTSSFASFPQEMQGSSDPLRYISPLIPDTLRHFWARRLSPLVSRVTNSGMFQSVDDFSSGAFTGGIQTNWPLIKSALLVYGYRTAFFHFLIAIIIHHIRGILLPWLGTYMWYTPMEDLRLALSNPDAFLESALDFPWTWFLFAYAQKYVFDIVAGVAIALMIAEGGRVPQATLDAIRDSPMNLVPWFEGFIAACKVGYVVWVLATIEYIFGRGVNTYSFLVALYRLLAGGDAEHIALGNILKEHWTKLPLVGWQLFYYVRHGFWPLLWGSLLCAVVGQPGLLLAMATTAGGVMVLIKYRSTFYIALEISGLFVVVGFLLVTLVLLGVEFVGDPLGLGNSTAALRKKGNLARGALPAGANGRIQILKKKAALPVYGGILSHVAANEGLLPVSFSFVVQSNVSVIAMVSLHVYTAS</sequence>
<evidence type="ECO:0000256" key="1">
    <source>
        <dbReference type="SAM" id="MobiDB-lite"/>
    </source>
</evidence>
<proteinExistence type="predicted"/>
<keyword evidence="2" id="KW-0472">Membrane</keyword>
<name>A0AAN6MXI8_9PEZI</name>
<keyword evidence="2" id="KW-1133">Transmembrane helix</keyword>
<feature type="transmembrane region" description="Helical" evidence="2">
    <location>
        <begin position="745"/>
        <end position="775"/>
    </location>
</feature>
<keyword evidence="4" id="KW-1185">Reference proteome</keyword>
<evidence type="ECO:0000313" key="3">
    <source>
        <dbReference type="EMBL" id="KAK3934706.1"/>
    </source>
</evidence>
<evidence type="ECO:0000256" key="2">
    <source>
        <dbReference type="SAM" id="Phobius"/>
    </source>
</evidence>
<evidence type="ECO:0000313" key="4">
    <source>
        <dbReference type="Proteomes" id="UP001303473"/>
    </source>
</evidence>
<gene>
    <name evidence="3" type="ORF">QBC46DRAFT_426028</name>
</gene>